<dbReference type="AlphaFoldDB" id="A0A3M8WQN5"/>
<dbReference type="PROSITE" id="PS51379">
    <property type="entry name" value="4FE4S_FER_2"/>
    <property type="match status" value="1"/>
</dbReference>
<feature type="domain" description="4Fe-4S ferredoxin-type" evidence="9">
    <location>
        <begin position="5"/>
        <end position="33"/>
    </location>
</feature>
<comment type="cofactor">
    <cofactor evidence="1">
        <name>[3Fe-4S] cluster</name>
        <dbReference type="ChEBI" id="CHEBI:21137"/>
    </cofactor>
</comment>
<dbReference type="Proteomes" id="UP000275401">
    <property type="component" value="Unassembled WGS sequence"/>
</dbReference>
<name>A0A3M8WQN5_9ACTN</name>
<keyword evidence="5 8" id="KW-0408">Iron</keyword>
<comment type="function">
    <text evidence="8">Ferredoxins are iron-sulfur proteins that transfer electrons in a wide variety of metabolic reactions.</text>
</comment>
<sequence length="77" mass="8074">MGDRWRIEVDRGVCIGSGFCVSSAPGGFHLDAARQSHPVQPEADASEAVLVAAEGCPVEAIAIRLLESGEPVFPPDE</sequence>
<dbReference type="EMBL" id="RIBZ01000101">
    <property type="protein sequence ID" value="RNG32498.1"/>
    <property type="molecule type" value="Genomic_DNA"/>
</dbReference>
<keyword evidence="6 8" id="KW-0411">Iron-sulfur</keyword>
<keyword evidence="4 8" id="KW-0249">Electron transport</keyword>
<evidence type="ECO:0000256" key="7">
    <source>
        <dbReference type="ARBA" id="ARBA00023291"/>
    </source>
</evidence>
<dbReference type="Gene3D" id="3.30.70.20">
    <property type="match status" value="1"/>
</dbReference>
<reference evidence="10 11" key="1">
    <citation type="submission" date="2018-11" db="EMBL/GenBank/DDBJ databases">
        <title>The Potential of Streptomyces as Biocontrol Agents against the Tomato grey mould, Botrytis cinerea (Gray mold) Frontiers in Microbiology.</title>
        <authorList>
            <person name="Li D."/>
        </authorList>
    </citation>
    <scope>NUCLEOTIDE SEQUENCE [LARGE SCALE GENOMIC DNA]</scope>
    <source>
        <strain evidence="10 11">NEAU-LD23</strain>
    </source>
</reference>
<organism evidence="10 11">
    <name type="scientific">Streptomyces botrytidirepellens</name>
    <dbReference type="NCBI Taxonomy" id="2486417"/>
    <lineage>
        <taxon>Bacteria</taxon>
        <taxon>Bacillati</taxon>
        <taxon>Actinomycetota</taxon>
        <taxon>Actinomycetes</taxon>
        <taxon>Kitasatosporales</taxon>
        <taxon>Streptomycetaceae</taxon>
        <taxon>Streptomyces</taxon>
    </lineage>
</organism>
<dbReference type="SUPFAM" id="SSF54862">
    <property type="entry name" value="4Fe-4S ferredoxins"/>
    <property type="match status" value="1"/>
</dbReference>
<dbReference type="GO" id="GO:0051538">
    <property type="term" value="F:3 iron, 4 sulfur cluster binding"/>
    <property type="evidence" value="ECO:0007669"/>
    <property type="project" value="UniProtKB-KW"/>
</dbReference>
<dbReference type="Pfam" id="PF13370">
    <property type="entry name" value="Fer4_13"/>
    <property type="match status" value="1"/>
</dbReference>
<evidence type="ECO:0000256" key="4">
    <source>
        <dbReference type="ARBA" id="ARBA00022982"/>
    </source>
</evidence>
<comment type="caution">
    <text evidence="10">The sequence shown here is derived from an EMBL/GenBank/DDBJ whole genome shotgun (WGS) entry which is preliminary data.</text>
</comment>
<keyword evidence="11" id="KW-1185">Reference proteome</keyword>
<evidence type="ECO:0000256" key="3">
    <source>
        <dbReference type="ARBA" id="ARBA00022723"/>
    </source>
</evidence>
<dbReference type="PRINTS" id="PR00352">
    <property type="entry name" value="3FE4SFRDOXIN"/>
</dbReference>
<accession>A0A3M8WQN5</accession>
<keyword evidence="3 8" id="KW-0479">Metal-binding</keyword>
<dbReference type="InterPro" id="IPR001080">
    <property type="entry name" value="3Fe4S_ferredoxin"/>
</dbReference>
<dbReference type="RefSeq" id="WP_123099265.1">
    <property type="nucleotide sequence ID" value="NZ_RIBZ01000101.1"/>
</dbReference>
<evidence type="ECO:0000256" key="8">
    <source>
        <dbReference type="RuleBase" id="RU368020"/>
    </source>
</evidence>
<gene>
    <name evidence="10" type="ORF">EEJ42_07955</name>
</gene>
<dbReference type="PANTHER" id="PTHR36923:SF3">
    <property type="entry name" value="FERREDOXIN"/>
    <property type="match status" value="1"/>
</dbReference>
<dbReference type="InterPro" id="IPR051269">
    <property type="entry name" value="Fe-S_cluster_ET"/>
</dbReference>
<protein>
    <recommendedName>
        <fullName evidence="8">Ferredoxin</fullName>
    </recommendedName>
</protein>
<evidence type="ECO:0000256" key="5">
    <source>
        <dbReference type="ARBA" id="ARBA00023004"/>
    </source>
</evidence>
<dbReference type="GO" id="GO:0005506">
    <property type="term" value="F:iron ion binding"/>
    <property type="evidence" value="ECO:0007669"/>
    <property type="project" value="UniProtKB-UniRule"/>
</dbReference>
<keyword evidence="7" id="KW-0003">3Fe-4S</keyword>
<evidence type="ECO:0000256" key="6">
    <source>
        <dbReference type="ARBA" id="ARBA00023014"/>
    </source>
</evidence>
<evidence type="ECO:0000256" key="2">
    <source>
        <dbReference type="ARBA" id="ARBA00022448"/>
    </source>
</evidence>
<evidence type="ECO:0000313" key="11">
    <source>
        <dbReference type="Proteomes" id="UP000275401"/>
    </source>
</evidence>
<dbReference type="PANTHER" id="PTHR36923">
    <property type="entry name" value="FERREDOXIN"/>
    <property type="match status" value="1"/>
</dbReference>
<evidence type="ECO:0000313" key="10">
    <source>
        <dbReference type="EMBL" id="RNG32498.1"/>
    </source>
</evidence>
<dbReference type="GO" id="GO:0009055">
    <property type="term" value="F:electron transfer activity"/>
    <property type="evidence" value="ECO:0007669"/>
    <property type="project" value="UniProtKB-UniRule"/>
</dbReference>
<dbReference type="InterPro" id="IPR017896">
    <property type="entry name" value="4Fe4S_Fe-S-bd"/>
</dbReference>
<evidence type="ECO:0000259" key="9">
    <source>
        <dbReference type="PROSITE" id="PS51379"/>
    </source>
</evidence>
<keyword evidence="2 8" id="KW-0813">Transport</keyword>
<evidence type="ECO:0000256" key="1">
    <source>
        <dbReference type="ARBA" id="ARBA00001927"/>
    </source>
</evidence>
<proteinExistence type="predicted"/>